<evidence type="ECO:0000256" key="5">
    <source>
        <dbReference type="SAM" id="MobiDB-lite"/>
    </source>
</evidence>
<evidence type="ECO:0000313" key="10">
    <source>
        <dbReference type="Proteomes" id="UP000290189"/>
    </source>
</evidence>
<proteinExistence type="predicted"/>
<name>A0A0G4J669_PLABS</name>
<dbReference type="Gene3D" id="2.130.10.10">
    <property type="entry name" value="YVTN repeat-like/Quinoprotein amine dehydrogenase"/>
    <property type="match status" value="1"/>
</dbReference>
<dbReference type="InterPro" id="IPR028021">
    <property type="entry name" value="Katanin_C-terminal"/>
</dbReference>
<feature type="region of interest" description="Disordered" evidence="5">
    <location>
        <begin position="318"/>
        <end position="337"/>
    </location>
</feature>
<evidence type="ECO:0000313" key="8">
    <source>
        <dbReference type="EMBL" id="SPQ94876.1"/>
    </source>
</evidence>
<dbReference type="SMART" id="SM00320">
    <property type="entry name" value="WD40"/>
    <property type="match status" value="5"/>
</dbReference>
<dbReference type="Pfam" id="PF00400">
    <property type="entry name" value="WD40"/>
    <property type="match status" value="5"/>
</dbReference>
<dbReference type="GO" id="GO:0007019">
    <property type="term" value="P:microtubule depolymerization"/>
    <property type="evidence" value="ECO:0007669"/>
    <property type="project" value="TreeGrafter"/>
</dbReference>
<keyword evidence="4" id="KW-0853">WD repeat</keyword>
<evidence type="ECO:0000313" key="9">
    <source>
        <dbReference type="Proteomes" id="UP000039324"/>
    </source>
</evidence>
<dbReference type="GO" id="GO:0008017">
    <property type="term" value="F:microtubule binding"/>
    <property type="evidence" value="ECO:0007669"/>
    <property type="project" value="InterPro"/>
</dbReference>
<dbReference type="EMBL" id="CDSF01000133">
    <property type="protein sequence ID" value="CEP02756.1"/>
    <property type="molecule type" value="Genomic_DNA"/>
</dbReference>
<evidence type="ECO:0000256" key="2">
    <source>
        <dbReference type="ARBA" id="ARBA00022490"/>
    </source>
</evidence>
<sequence>MSGDPHAVKIREWFAHADTINCAHIGPMSGRLLATGADDRVVNVWKMDETRPILSLKSHSDAVVCVKLTSGEETLVSGCRSGGVCIWDLESGGSLKRMIGGHRGPISAIDPHPFGDYFAFATVDGKFEIWNTRSRTKVATYPGNGCAITVLKHSPDGHCIAAGDASGRIKLWDLKECKLVGDFNGDDRGCVRSIAFHPKETLFASGGESGRGDIYEIWERSINHFASFELAEDVSAIAFNTKGPAAILSAGPTSLTILSADMPAMKTLGQSQAPFSGLADLFHRQYDEGMSVTVAACLSHTTVSLFSIHLPDSLFGTNREEQPVGKEPSAVESHPPTTSTDILPLLIEDHETVMKALSSKLTQLKLLSSLWSQGRTGDAIDALRRSSDTLAAADFLAATEQRMAGGALKLSMCPALLAIVERVLSSKFEDHVRVALSSLGMVLLCFSTVIRSTRSQAPRLTSTDISMDERLERCHECYSLLTTTISEHVRRLKARTGEIGESAAELLTKIEALR</sequence>
<dbReference type="InterPro" id="IPR001680">
    <property type="entry name" value="WD40_rpt"/>
</dbReference>
<keyword evidence="9" id="KW-1185">Reference proteome</keyword>
<dbReference type="Proteomes" id="UP000039324">
    <property type="component" value="Unassembled WGS sequence"/>
</dbReference>
<dbReference type="PROSITE" id="PS50082">
    <property type="entry name" value="WD_REPEATS_2"/>
    <property type="match status" value="4"/>
</dbReference>
<comment type="subcellular location">
    <subcellularLocation>
        <location evidence="1">Cytoplasm</location>
        <location evidence="1">Cytoskeleton</location>
    </subcellularLocation>
</comment>
<keyword evidence="8" id="KW-0496">Mitochondrion</keyword>
<feature type="repeat" description="WD" evidence="4">
    <location>
        <begin position="56"/>
        <end position="97"/>
    </location>
</feature>
<evidence type="ECO:0000313" key="7">
    <source>
        <dbReference type="EMBL" id="CEP02756.1"/>
    </source>
</evidence>
<dbReference type="PROSITE" id="PS50294">
    <property type="entry name" value="WD_REPEATS_REGION"/>
    <property type="match status" value="1"/>
</dbReference>
<protein>
    <recommendedName>
        <fullName evidence="6">Katanin p80 subunit C-terminal domain-containing protein</fullName>
    </recommendedName>
</protein>
<keyword evidence="3" id="KW-0206">Cytoskeleton</keyword>
<dbReference type="OrthoDB" id="538223at2759"/>
<dbReference type="SUPFAM" id="SSF50978">
    <property type="entry name" value="WD40 repeat-like"/>
    <property type="match status" value="1"/>
</dbReference>
<evidence type="ECO:0000256" key="3">
    <source>
        <dbReference type="ARBA" id="ARBA00023212"/>
    </source>
</evidence>
<dbReference type="EMBL" id="OVEO01000003">
    <property type="protein sequence ID" value="SPQ94876.1"/>
    <property type="molecule type" value="Genomic_DNA"/>
</dbReference>
<dbReference type="AlphaFoldDB" id="A0A0G4J669"/>
<dbReference type="InterPro" id="IPR036322">
    <property type="entry name" value="WD40_repeat_dom_sf"/>
</dbReference>
<dbReference type="PANTHER" id="PTHR19845">
    <property type="entry name" value="KATANIN P80 SUBUNIT"/>
    <property type="match status" value="1"/>
</dbReference>
<dbReference type="STRING" id="37360.A0A0G4J669"/>
<gene>
    <name evidence="7" type="ORF">PBRA_002723</name>
    <name evidence="8" type="ORF">PLBR_LOCUS2091</name>
</gene>
<dbReference type="PANTHER" id="PTHR19845:SF0">
    <property type="entry name" value="KATANIN P80 WD40 REPEAT-CONTAINING SUBUNIT B1"/>
    <property type="match status" value="1"/>
</dbReference>
<feature type="repeat" description="WD" evidence="4">
    <location>
        <begin position="99"/>
        <end position="140"/>
    </location>
</feature>
<evidence type="ECO:0000259" key="6">
    <source>
        <dbReference type="Pfam" id="PF13925"/>
    </source>
</evidence>
<accession>A0A0G4J669</accession>
<dbReference type="InterPro" id="IPR015943">
    <property type="entry name" value="WD40/YVTN_repeat-like_dom_sf"/>
</dbReference>
<feature type="repeat" description="WD" evidence="4">
    <location>
        <begin position="141"/>
        <end position="182"/>
    </location>
</feature>
<keyword evidence="2" id="KW-0963">Cytoplasm</keyword>
<evidence type="ECO:0000256" key="1">
    <source>
        <dbReference type="ARBA" id="ARBA00004245"/>
    </source>
</evidence>
<dbReference type="GO" id="GO:0008352">
    <property type="term" value="C:katanin complex"/>
    <property type="evidence" value="ECO:0007669"/>
    <property type="project" value="TreeGrafter"/>
</dbReference>
<feature type="domain" description="Katanin p80 subunit C-terminal" evidence="6">
    <location>
        <begin position="348"/>
        <end position="508"/>
    </location>
</feature>
<reference evidence="8 10" key="2">
    <citation type="submission" date="2018-03" db="EMBL/GenBank/DDBJ databases">
        <authorList>
            <person name="Fogelqvist J."/>
        </authorList>
    </citation>
    <scope>NUCLEOTIDE SEQUENCE [LARGE SCALE GENOMIC DNA]</scope>
</reference>
<reference evidence="7 9" key="1">
    <citation type="submission" date="2015-02" db="EMBL/GenBank/DDBJ databases">
        <authorList>
            <person name="Chooi Y.-H."/>
        </authorList>
    </citation>
    <scope>NUCLEOTIDE SEQUENCE [LARGE SCALE GENOMIC DNA]</scope>
    <source>
        <strain evidence="7">E3</strain>
    </source>
</reference>
<feature type="repeat" description="WD" evidence="4">
    <location>
        <begin position="13"/>
        <end position="55"/>
    </location>
</feature>
<dbReference type="OMA" id="TINCAHI"/>
<organism evidence="7 9">
    <name type="scientific">Plasmodiophora brassicae</name>
    <name type="common">Clubroot disease agent</name>
    <dbReference type="NCBI Taxonomy" id="37360"/>
    <lineage>
        <taxon>Eukaryota</taxon>
        <taxon>Sar</taxon>
        <taxon>Rhizaria</taxon>
        <taxon>Endomyxa</taxon>
        <taxon>Phytomyxea</taxon>
        <taxon>Plasmodiophorida</taxon>
        <taxon>Plasmodiophoridae</taxon>
        <taxon>Plasmodiophora</taxon>
    </lineage>
</organism>
<evidence type="ECO:0000256" key="4">
    <source>
        <dbReference type="PROSITE-ProRule" id="PRU00221"/>
    </source>
</evidence>
<geneLocation type="mitochondrion" evidence="8"/>
<dbReference type="Proteomes" id="UP000290189">
    <property type="component" value="Unassembled WGS sequence"/>
</dbReference>
<dbReference type="Pfam" id="PF13925">
    <property type="entry name" value="Katanin_con80"/>
    <property type="match status" value="1"/>
</dbReference>